<keyword evidence="16" id="KW-1185">Reference proteome</keyword>
<dbReference type="GO" id="GO:0005506">
    <property type="term" value="F:iron ion binding"/>
    <property type="evidence" value="ECO:0007669"/>
    <property type="project" value="InterPro"/>
</dbReference>
<comment type="catalytic activity">
    <reaction evidence="12">
        <text>L-lysyl-[collagen] + 2-oxoglutarate + O2 = (5R)-5-hydroxy-L-lysyl-[collagen] + succinate + CO2</text>
        <dbReference type="Rhea" id="RHEA:16569"/>
        <dbReference type="Rhea" id="RHEA-COMP:12751"/>
        <dbReference type="Rhea" id="RHEA-COMP:12752"/>
        <dbReference type="ChEBI" id="CHEBI:15379"/>
        <dbReference type="ChEBI" id="CHEBI:16526"/>
        <dbReference type="ChEBI" id="CHEBI:16810"/>
        <dbReference type="ChEBI" id="CHEBI:29969"/>
        <dbReference type="ChEBI" id="CHEBI:30031"/>
        <dbReference type="ChEBI" id="CHEBI:133442"/>
        <dbReference type="EC" id="1.14.11.4"/>
    </reaction>
</comment>
<dbReference type="PANTHER" id="PTHR10730">
    <property type="entry name" value="PROCOLLAGEN-LYSINE,2-OXOGLUTARATE 5-DIOXYGENASE/GLYCOSYLTRANSFERASE 25 FAMILY MEMBER"/>
    <property type="match status" value="1"/>
</dbReference>
<dbReference type="PROSITE" id="PS51471">
    <property type="entry name" value="FE2OG_OXY"/>
    <property type="match status" value="1"/>
</dbReference>
<evidence type="ECO:0000256" key="5">
    <source>
        <dbReference type="ARBA" id="ARBA00022729"/>
    </source>
</evidence>
<dbReference type="InterPro" id="IPR029044">
    <property type="entry name" value="Nucleotide-diphossugar_trans"/>
</dbReference>
<dbReference type="Gene3D" id="2.60.120.620">
    <property type="entry name" value="q2cbj1_9rhob like domain"/>
    <property type="match status" value="1"/>
</dbReference>
<dbReference type="InterPro" id="IPR044861">
    <property type="entry name" value="IPNS-like_FE2OG_OXY"/>
</dbReference>
<dbReference type="InterPro" id="IPR050757">
    <property type="entry name" value="Collagen_mod_GT25"/>
</dbReference>
<dbReference type="PANTHER" id="PTHR10730:SF45">
    <property type="entry name" value="PROCOLLAGEN-LYSINE,2-OXOGLUTARATE 5-DIOXYGENASE"/>
    <property type="match status" value="1"/>
</dbReference>
<dbReference type="EMBL" id="CATQJL010000316">
    <property type="protein sequence ID" value="CAJ0606926.1"/>
    <property type="molecule type" value="Genomic_DNA"/>
</dbReference>
<evidence type="ECO:0000256" key="1">
    <source>
        <dbReference type="ARBA" id="ARBA00001961"/>
    </source>
</evidence>
<evidence type="ECO:0000256" key="12">
    <source>
        <dbReference type="ARBA" id="ARBA00047930"/>
    </source>
</evidence>
<dbReference type="InterPro" id="IPR005123">
    <property type="entry name" value="Oxoglu/Fe-dep_dioxygenase_dom"/>
</dbReference>
<keyword evidence="9" id="KW-0560">Oxidoreductase</keyword>
<comment type="cofactor">
    <cofactor evidence="1">
        <name>L-ascorbate</name>
        <dbReference type="ChEBI" id="CHEBI:38290"/>
    </cofactor>
</comment>
<dbReference type="GO" id="GO:0005783">
    <property type="term" value="C:endoplasmic reticulum"/>
    <property type="evidence" value="ECO:0007669"/>
    <property type="project" value="UniProtKB-SubCell"/>
</dbReference>
<evidence type="ECO:0000256" key="4">
    <source>
        <dbReference type="ARBA" id="ARBA00022723"/>
    </source>
</evidence>
<comment type="caution">
    <text evidence="15">The sequence shown here is derived from an EMBL/GenBank/DDBJ whole genome shotgun (WGS) entry which is preliminary data.</text>
</comment>
<evidence type="ECO:0000259" key="14">
    <source>
        <dbReference type="PROSITE" id="PS51471"/>
    </source>
</evidence>
<evidence type="ECO:0000256" key="7">
    <source>
        <dbReference type="ARBA" id="ARBA00022896"/>
    </source>
</evidence>
<dbReference type="Pfam" id="PF03171">
    <property type="entry name" value="2OG-FeII_Oxy"/>
    <property type="match status" value="1"/>
</dbReference>
<evidence type="ECO:0000256" key="13">
    <source>
        <dbReference type="SAM" id="SignalP"/>
    </source>
</evidence>
<dbReference type="Pfam" id="PF25342">
    <property type="entry name" value="GT_PLOD"/>
    <property type="match status" value="1"/>
</dbReference>
<dbReference type="AlphaFoldDB" id="A0AA36HAT6"/>
<keyword evidence="6" id="KW-0256">Endoplasmic reticulum</keyword>
<evidence type="ECO:0000313" key="15">
    <source>
        <dbReference type="EMBL" id="CAJ0606926.1"/>
    </source>
</evidence>
<proteinExistence type="predicted"/>
<keyword evidence="10" id="KW-0408">Iron</keyword>
<protein>
    <recommendedName>
        <fullName evidence="3">procollagen-lysine 5-dioxygenase</fullName>
        <ecNumber evidence="3">1.14.11.4</ecNumber>
    </recommendedName>
</protein>
<dbReference type="GO" id="GO:0008475">
    <property type="term" value="F:procollagen-lysine 5-dioxygenase activity"/>
    <property type="evidence" value="ECO:0007669"/>
    <property type="project" value="UniProtKB-EC"/>
</dbReference>
<dbReference type="EC" id="1.14.11.4" evidence="3"/>
<name>A0AA36HAT6_CYLNA</name>
<organism evidence="15 16">
    <name type="scientific">Cylicocyclus nassatus</name>
    <name type="common">Nematode worm</name>
    <dbReference type="NCBI Taxonomy" id="53992"/>
    <lineage>
        <taxon>Eukaryota</taxon>
        <taxon>Metazoa</taxon>
        <taxon>Ecdysozoa</taxon>
        <taxon>Nematoda</taxon>
        <taxon>Chromadorea</taxon>
        <taxon>Rhabditida</taxon>
        <taxon>Rhabditina</taxon>
        <taxon>Rhabditomorpha</taxon>
        <taxon>Strongyloidea</taxon>
        <taxon>Strongylidae</taxon>
        <taxon>Cylicocyclus</taxon>
    </lineage>
</organism>
<evidence type="ECO:0000256" key="8">
    <source>
        <dbReference type="ARBA" id="ARBA00022964"/>
    </source>
</evidence>
<evidence type="ECO:0000256" key="6">
    <source>
        <dbReference type="ARBA" id="ARBA00022824"/>
    </source>
</evidence>
<keyword evidence="11" id="KW-0325">Glycoprotein</keyword>
<dbReference type="SUPFAM" id="SSF53448">
    <property type="entry name" value="Nucleotide-diphospho-sugar transferases"/>
    <property type="match status" value="1"/>
</dbReference>
<keyword evidence="4" id="KW-0479">Metal-binding</keyword>
<dbReference type="GO" id="GO:0031418">
    <property type="term" value="F:L-ascorbic acid binding"/>
    <property type="evidence" value="ECO:0007669"/>
    <property type="project" value="UniProtKB-KW"/>
</dbReference>
<evidence type="ECO:0000256" key="3">
    <source>
        <dbReference type="ARBA" id="ARBA00012264"/>
    </source>
</evidence>
<evidence type="ECO:0000256" key="11">
    <source>
        <dbReference type="ARBA" id="ARBA00023180"/>
    </source>
</evidence>
<feature type="signal peptide" evidence="13">
    <location>
        <begin position="1"/>
        <end position="17"/>
    </location>
</feature>
<accession>A0AA36HAT6</accession>
<comment type="subcellular location">
    <subcellularLocation>
        <location evidence="2">Endoplasmic reticulum</location>
    </subcellularLocation>
</comment>
<dbReference type="InterPro" id="IPR006620">
    <property type="entry name" value="Pro_4_hyd_alph"/>
</dbReference>
<dbReference type="InterPro" id="IPR057589">
    <property type="entry name" value="GT_PLOD"/>
</dbReference>
<keyword evidence="8" id="KW-0223">Dioxygenase</keyword>
<evidence type="ECO:0000256" key="9">
    <source>
        <dbReference type="ARBA" id="ARBA00023002"/>
    </source>
</evidence>
<keyword evidence="7" id="KW-0847">Vitamin C</keyword>
<evidence type="ECO:0000256" key="10">
    <source>
        <dbReference type="ARBA" id="ARBA00023004"/>
    </source>
</evidence>
<gene>
    <name evidence="15" type="ORF">CYNAS_LOCUS18909</name>
</gene>
<evidence type="ECO:0000256" key="2">
    <source>
        <dbReference type="ARBA" id="ARBA00004240"/>
    </source>
</evidence>
<dbReference type="Proteomes" id="UP001176961">
    <property type="component" value="Unassembled WGS sequence"/>
</dbReference>
<feature type="chain" id="PRO_5041398544" description="procollagen-lysine 5-dioxygenase" evidence="13">
    <location>
        <begin position="18"/>
        <end position="734"/>
    </location>
</feature>
<reference evidence="15" key="1">
    <citation type="submission" date="2023-07" db="EMBL/GenBank/DDBJ databases">
        <authorList>
            <consortium name="CYATHOMIX"/>
        </authorList>
    </citation>
    <scope>NUCLEOTIDE SEQUENCE</scope>
    <source>
        <strain evidence="15">N/A</strain>
    </source>
</reference>
<feature type="domain" description="Fe2OG dioxygenase" evidence="14">
    <location>
        <begin position="643"/>
        <end position="734"/>
    </location>
</feature>
<keyword evidence="5 13" id="KW-0732">Signal</keyword>
<dbReference type="SMART" id="SM00702">
    <property type="entry name" value="P4Hc"/>
    <property type="match status" value="1"/>
</dbReference>
<sequence>MLLLLAVLLLKAIAIYGKDPELVVVTVATEETDGLRRLLKSAQHFDIKVKVLGMGEEWKGGDTRTGEGGGQKIRLLKDGLKEYKNRDDVIILFVDAYDVIFTASPGTIMERFVTHFPDLRILFGAEPYCWPDEALAAEYPVVGFGKRYLNSGLFLGYAKEVYKMINIEMVADDEDDQLYYTMIYLNSKLRKDLKIGLDSASRIFQNLNGVIDDVELQFDEDTGEALAYNAAYNTHPAILHGNGPSKNHLNYLANYMPGRWSSKKGCAYCGKKPKLDLSIADEPEFPFVTVSIFIAKPIPFIEEMLEAFARLDYPKKKMALYIYNSQPFCIKTVMDFLSKYGTEYYSKKIVNGVTEIGEREARDEALKFAARFKTEFLFLLDGDVMLTNEKALQILVEASINYEAGIVSSVIGRPGKMFSNFWGAIAPSGFYARSEDYIAILSRKRVGLWNVPYISAAILISMEKLEKMKAPFTYDKTLDPDMSFCQWARDNGHFMYVDNEHSFGFLVVSDDFEEIVDEGKLHPEMWEIFENRDLWEARYLHPDYKKHLAEDIEVLQACPDVYDYPLMSERYCKEMIEEMENFGKWSDGSNKDSRLAGGYENVPTRDIHMNQIDYERQWLHFMNEYVRPMQEKTFIGYYQNPIYSHMMFVVRYRPDEQHSLRPHHDASTYSIDIALNKKGVDYEGGGVRYTRYNCTVPADQVGYTMMFPGRLTHQHEGLPTTKGTRYILVSFINP</sequence>
<evidence type="ECO:0000313" key="16">
    <source>
        <dbReference type="Proteomes" id="UP001176961"/>
    </source>
</evidence>